<evidence type="ECO:0000313" key="2">
    <source>
        <dbReference type="Proteomes" id="UP000285768"/>
    </source>
</evidence>
<sequence>MERAVTPNALDRLLQPLMDRIVDLAAQLRATPRTEWGVVAEVDPLRVRLDGDLDPLAGTPASVLREHAVGDRVLCLIQSRRVTIVGRGSGPRRSGTIVVPSGALTQAGTSQIWATTLGVAVPAVAPPGTMIRMTALAVGTGYGHVSQVSQTPGLSTTTVRVRFTQVASSTEQNLLLLWEIVPTT</sequence>
<dbReference type="EMBL" id="CP035037">
    <property type="protein sequence ID" value="QAB17492.1"/>
    <property type="molecule type" value="Genomic_DNA"/>
</dbReference>
<dbReference type="Proteomes" id="UP000285768">
    <property type="component" value="Chromosome"/>
</dbReference>
<protein>
    <submittedName>
        <fullName evidence="1">Uncharacterized protein</fullName>
    </submittedName>
</protein>
<reference evidence="1 2" key="1">
    <citation type="submission" date="2019-01" db="EMBL/GenBank/DDBJ databases">
        <title>Leucobacter muris sp. nov. isolated from the nose of a laboratory mouse.</title>
        <authorList>
            <person name="Benga L."/>
            <person name="Sproeer C."/>
            <person name="Schumann P."/>
            <person name="Verbarg S."/>
            <person name="Bunk B."/>
            <person name="Engelhardt E."/>
            <person name="Benten P.M."/>
            <person name="Sager M."/>
        </authorList>
    </citation>
    <scope>NUCLEOTIDE SEQUENCE [LARGE SCALE GENOMIC DNA]</scope>
    <source>
        <strain evidence="1 2">DSM 101948</strain>
    </source>
</reference>
<name>A0ABX5QEI9_9MICO</name>
<proteinExistence type="predicted"/>
<organism evidence="1 2">
    <name type="scientific">Leucobacter muris</name>
    <dbReference type="NCBI Taxonomy" id="1935379"/>
    <lineage>
        <taxon>Bacteria</taxon>
        <taxon>Bacillati</taxon>
        <taxon>Actinomycetota</taxon>
        <taxon>Actinomycetes</taxon>
        <taxon>Micrococcales</taxon>
        <taxon>Microbacteriaceae</taxon>
        <taxon>Leucobacter</taxon>
    </lineage>
</organism>
<keyword evidence="2" id="KW-1185">Reference proteome</keyword>
<evidence type="ECO:0000313" key="1">
    <source>
        <dbReference type="EMBL" id="QAB17492.1"/>
    </source>
</evidence>
<gene>
    <name evidence="1" type="ORF">Leucomu_05765</name>
</gene>
<accession>A0ABX5QEI9</accession>